<accession>A0A9Q0DW16</accession>
<dbReference type="Proteomes" id="UP001148018">
    <property type="component" value="Unassembled WGS sequence"/>
</dbReference>
<keyword evidence="2" id="KW-1185">Reference proteome</keyword>
<sequence>MVTTETQPRSLAQAAPAAGLGSRADNVHYPVLTRKVSTDDMAVCWDSLPMARRRASRPIRAQLYLGCAGQAMELHVSSYVVAEAGVHGLFLDPLHLSHNIKLVVLQVTPAMEVLAMEVLAWSCRSVNTFQTSSISSR</sequence>
<evidence type="ECO:0000313" key="2">
    <source>
        <dbReference type="Proteomes" id="UP001148018"/>
    </source>
</evidence>
<evidence type="ECO:0000313" key="1">
    <source>
        <dbReference type="EMBL" id="KAJ3596809.1"/>
    </source>
</evidence>
<dbReference type="AlphaFoldDB" id="A0A9Q0DW16"/>
<proteinExistence type="predicted"/>
<dbReference type="EMBL" id="JANIIK010000110">
    <property type="protein sequence ID" value="KAJ3596809.1"/>
    <property type="molecule type" value="Genomic_DNA"/>
</dbReference>
<gene>
    <name evidence="1" type="ORF">NHX12_003209</name>
</gene>
<organism evidence="1 2">
    <name type="scientific">Muraenolepis orangiensis</name>
    <name type="common">Patagonian moray cod</name>
    <dbReference type="NCBI Taxonomy" id="630683"/>
    <lineage>
        <taxon>Eukaryota</taxon>
        <taxon>Metazoa</taxon>
        <taxon>Chordata</taxon>
        <taxon>Craniata</taxon>
        <taxon>Vertebrata</taxon>
        <taxon>Euteleostomi</taxon>
        <taxon>Actinopterygii</taxon>
        <taxon>Neopterygii</taxon>
        <taxon>Teleostei</taxon>
        <taxon>Neoteleostei</taxon>
        <taxon>Acanthomorphata</taxon>
        <taxon>Zeiogadaria</taxon>
        <taxon>Gadariae</taxon>
        <taxon>Gadiformes</taxon>
        <taxon>Muraenolepidoidei</taxon>
        <taxon>Muraenolepididae</taxon>
        <taxon>Muraenolepis</taxon>
    </lineage>
</organism>
<protein>
    <submittedName>
        <fullName evidence="1">Uncharacterized protein</fullName>
    </submittedName>
</protein>
<comment type="caution">
    <text evidence="1">The sequence shown here is derived from an EMBL/GenBank/DDBJ whole genome shotgun (WGS) entry which is preliminary data.</text>
</comment>
<reference evidence="1" key="1">
    <citation type="submission" date="2022-07" db="EMBL/GenBank/DDBJ databases">
        <title>Chromosome-level genome of Muraenolepis orangiensis.</title>
        <authorList>
            <person name="Kim J."/>
        </authorList>
    </citation>
    <scope>NUCLEOTIDE SEQUENCE</scope>
    <source>
        <strain evidence="1">KU_S4_2022</strain>
        <tissue evidence="1">Muscle</tissue>
    </source>
</reference>
<name>A0A9Q0DW16_9TELE</name>